<dbReference type="Proteomes" id="UP001207408">
    <property type="component" value="Unassembled WGS sequence"/>
</dbReference>
<protein>
    <submittedName>
        <fullName evidence="2">Carbohydrate binding family 9 domain-containing protein</fullName>
    </submittedName>
</protein>
<dbReference type="SUPFAM" id="SSF49344">
    <property type="entry name" value="CBD9-like"/>
    <property type="match status" value="1"/>
</dbReference>
<sequence length="807" mass="93613">MKISLFITAIFITTYSIAQNKKSIEALKISKPLSIDGILDEDVYSISIPAKDFVQLQPNNGKPALQNSEVYIFYDQTAIYVGAMLYDEHPDSIFNYLSSRDNIGLSDYFGIYFDPYNQGQLAYGFFINPAGVQTDIKAIKTDHDYEDESWDAVWHSETKVTDKGWVIEMKIPYSNLRFPDRNIHTWGLNMFRNIRRYNSNNSWSFINKQISGFIHQQGELTGIKNIKPPLRLSFTPYAATYIEASGDKTNPEVIYRGGLDVKYGFNESFTLDMMLIPDFGQIQSDDKQLNLSPYELYYDERRQFFTEGTELFNRGDIFYSRRIGAKPKFADKAEDSLNENEIIVYNPSSTRLANATKISGRTTNGWGFGFLNAMSLAAESEIKDTITGIKRHLEVQPFTNYNTIVIDKTLENNSYISLINNNMTMANTPFRANVTATEFALRDKKKRYSLNGKGGISNRKNESHLVENGGFANIEIKKDKGNFIYGIEQEFLSKNYNPNDMGYLKRNNRLNTEISTEYAIREPFGIIREIYTGFDAEYNRIVDPGDKINHELGLWTFIRFKNNSVINPNISYSSKTNDYDETRVEGRYYSKSYHISYNFYYQSDFRKKFYYNFFIGGFNHPNTDENSSWIGLGLDTRPNQHLRLEYDINFRFDNNDNGFADLSDDEAVIYFGKRNVETIENELEIDYTFNNKLSLAFRARHYWSAVAYKQFFQLQDDGSLKNNVDYNENNDSNYNIFNIDTTLKWHFAPGSELSLAWKNEIFNEESNPIYGLENNFKNTFESSATNTFSIKILYYIDFQHIKNLSKN</sequence>
<dbReference type="Gene3D" id="2.60.40.1190">
    <property type="match status" value="1"/>
</dbReference>
<dbReference type="RefSeq" id="WP_301197479.1">
    <property type="nucleotide sequence ID" value="NZ_JAPDPI010000002.1"/>
</dbReference>
<comment type="caution">
    <text evidence="2">The sequence shown here is derived from an EMBL/GenBank/DDBJ whole genome shotgun (WGS) entry which is preliminary data.</text>
</comment>
<organism evidence="2 3">
    <name type="scientific">Plebeiibacterium marinum</name>
    <dbReference type="NCBI Taxonomy" id="2992111"/>
    <lineage>
        <taxon>Bacteria</taxon>
        <taxon>Pseudomonadati</taxon>
        <taxon>Bacteroidota</taxon>
        <taxon>Bacteroidia</taxon>
        <taxon>Marinilabiliales</taxon>
        <taxon>Marinilabiliaceae</taxon>
        <taxon>Plebeiibacterium</taxon>
    </lineage>
</organism>
<accession>A0AAE3MAY8</accession>
<dbReference type="AlphaFoldDB" id="A0AAE3MAY8"/>
<keyword evidence="3" id="KW-1185">Reference proteome</keyword>
<dbReference type="EMBL" id="JAPDPI010000002">
    <property type="protein sequence ID" value="MCW3804254.1"/>
    <property type="molecule type" value="Genomic_DNA"/>
</dbReference>
<name>A0AAE3MAY8_9BACT</name>
<reference evidence="2" key="1">
    <citation type="submission" date="2022-10" db="EMBL/GenBank/DDBJ databases">
        <authorList>
            <person name="Yu W.X."/>
        </authorList>
    </citation>
    <scope>NUCLEOTIDE SEQUENCE</scope>
    <source>
        <strain evidence="2">D04</strain>
    </source>
</reference>
<dbReference type="CDD" id="cd09618">
    <property type="entry name" value="CBM9_like_2"/>
    <property type="match status" value="1"/>
</dbReference>
<evidence type="ECO:0000259" key="1">
    <source>
        <dbReference type="Pfam" id="PF19313"/>
    </source>
</evidence>
<evidence type="ECO:0000313" key="2">
    <source>
        <dbReference type="EMBL" id="MCW3804254.1"/>
    </source>
</evidence>
<proteinExistence type="predicted"/>
<feature type="domain" description="DUF5916" evidence="1">
    <location>
        <begin position="228"/>
        <end position="804"/>
    </location>
</feature>
<evidence type="ECO:0000313" key="3">
    <source>
        <dbReference type="Proteomes" id="UP001207408"/>
    </source>
</evidence>
<dbReference type="InterPro" id="IPR045670">
    <property type="entry name" value="DUF5916"/>
</dbReference>
<gene>
    <name evidence="2" type="ORF">OM074_01385</name>
</gene>
<dbReference type="Pfam" id="PF19313">
    <property type="entry name" value="DUF5916"/>
    <property type="match status" value="1"/>
</dbReference>